<accession>A0ABT4H0M1</accession>
<dbReference type="InterPro" id="IPR004195">
    <property type="entry name" value="Head_decoration_D"/>
</dbReference>
<dbReference type="Proteomes" id="UP001527181">
    <property type="component" value="Unassembled WGS sequence"/>
</dbReference>
<dbReference type="EMBL" id="JAMDNP010000032">
    <property type="protein sequence ID" value="MCY9762207.1"/>
    <property type="molecule type" value="Genomic_DNA"/>
</dbReference>
<evidence type="ECO:0000313" key="2">
    <source>
        <dbReference type="Proteomes" id="UP001527181"/>
    </source>
</evidence>
<name>A0ABT4H0M1_PAEAL</name>
<gene>
    <name evidence="1" type="ORF">M5X12_16665</name>
</gene>
<dbReference type="Pfam" id="PF02924">
    <property type="entry name" value="HDPD"/>
    <property type="match status" value="1"/>
</dbReference>
<dbReference type="GeneID" id="94487084"/>
<proteinExistence type="predicted"/>
<keyword evidence="2" id="KW-1185">Reference proteome</keyword>
<protein>
    <submittedName>
        <fullName evidence="1">Head decoration protein</fullName>
    </submittedName>
</protein>
<reference evidence="1 2" key="1">
    <citation type="submission" date="2022-05" db="EMBL/GenBank/DDBJ databases">
        <title>Genome Sequencing of Bee-Associated Microbes.</title>
        <authorList>
            <person name="Dunlap C."/>
        </authorList>
    </citation>
    <scope>NUCLEOTIDE SEQUENCE [LARGE SCALE GENOMIC DNA]</scope>
    <source>
        <strain evidence="1 2">NRRL B-04010</strain>
    </source>
</reference>
<dbReference type="Gene3D" id="2.40.300.10">
    <property type="entry name" value="Head decoration protein D"/>
    <property type="match status" value="1"/>
</dbReference>
<comment type="caution">
    <text evidence="1">The sequence shown here is derived from an EMBL/GenBank/DDBJ whole genome shotgun (WGS) entry which is preliminary data.</text>
</comment>
<dbReference type="RefSeq" id="WP_005542700.1">
    <property type="nucleotide sequence ID" value="NZ_JAKOBS010000031.1"/>
</dbReference>
<organism evidence="1 2">
    <name type="scientific">Paenibacillus alvei</name>
    <name type="common">Bacillus alvei</name>
    <dbReference type="NCBI Taxonomy" id="44250"/>
    <lineage>
        <taxon>Bacteria</taxon>
        <taxon>Bacillati</taxon>
        <taxon>Bacillota</taxon>
        <taxon>Bacilli</taxon>
        <taxon>Bacillales</taxon>
        <taxon>Paenibacillaceae</taxon>
        <taxon>Paenibacillus</taxon>
    </lineage>
</organism>
<sequence length="128" mass="13462">MPLYNENLGSMKNDNLINSSAVTLITAMRTIAAGQGKLKRGTALALSGGTGGTGTLKILGSTAGTDETLAANCILCDDVDATNEVKAEVYLSGHFNKNALIAKDGYTIKNTDVEDFRKGGIFLDNMMK</sequence>
<evidence type="ECO:0000313" key="1">
    <source>
        <dbReference type="EMBL" id="MCY9762207.1"/>
    </source>
</evidence>